<evidence type="ECO:0000256" key="9">
    <source>
        <dbReference type="ARBA" id="ARBA00025378"/>
    </source>
</evidence>
<feature type="region of interest" description="Disordered" evidence="12">
    <location>
        <begin position="201"/>
        <end position="228"/>
    </location>
</feature>
<evidence type="ECO:0000256" key="8">
    <source>
        <dbReference type="ARBA" id="ARBA00022694"/>
    </source>
</evidence>
<comment type="function">
    <text evidence="9">Probable S-adenosyl-L-methionine-dependent methyltransferase that acts as a component of the wybutosine biosynthesis pathway. Wybutosine is a hyper modified guanosine with a tricyclic base found at the 3'-position adjacent to the anticodon of eukaryotic phenylalanine tRNA.</text>
</comment>
<evidence type="ECO:0000256" key="10">
    <source>
        <dbReference type="ARBA" id="ARBA00030554"/>
    </source>
</evidence>
<dbReference type="UniPathway" id="UPA00375"/>
<comment type="caution">
    <text evidence="14">The sequence shown here is derived from an EMBL/GenBank/DDBJ whole genome shotgun (WGS) entry which is preliminary data.</text>
</comment>
<dbReference type="EC" id="2.1.1.282" evidence="3"/>
<feature type="non-terminal residue" evidence="14">
    <location>
        <position position="255"/>
    </location>
</feature>
<evidence type="ECO:0000256" key="4">
    <source>
        <dbReference type="ARBA" id="ARBA00016536"/>
    </source>
</evidence>
<keyword evidence="15" id="KW-1185">Reference proteome</keyword>
<dbReference type="SUPFAM" id="SSF111278">
    <property type="entry name" value="SSo0622-like"/>
    <property type="match status" value="1"/>
</dbReference>
<dbReference type="PANTHER" id="PTHR48418:SF1">
    <property type="entry name" value="TRNA WYBUTOSINE-SYNTHESIZING PROTEIN 3"/>
    <property type="match status" value="1"/>
</dbReference>
<evidence type="ECO:0000256" key="7">
    <source>
        <dbReference type="ARBA" id="ARBA00022691"/>
    </source>
</evidence>
<dbReference type="GO" id="GO:0008168">
    <property type="term" value="F:methyltransferase activity"/>
    <property type="evidence" value="ECO:0007669"/>
    <property type="project" value="UniProtKB-KW"/>
</dbReference>
<name>A0A8J7T7K5_ATRSP</name>
<dbReference type="EMBL" id="JAAWVO010011080">
    <property type="protein sequence ID" value="MBN3313264.1"/>
    <property type="molecule type" value="Genomic_DNA"/>
</dbReference>
<keyword evidence="7" id="KW-0949">S-adenosyl-L-methionine</keyword>
<sequence length="255" mass="28754">RMDTEKTFSQWKKQCLSKMDYSKKGSVDEGIAHVVRFLNEYQDYFTTSSCSGRLILIDGVSDSPEVQKRNCSWLFATHQKCRKEDLVSGLEKACADAVFKFEPFVLHVQCRRLEDAQLLHSVAVNSGFRNSGITVGKRGKIIMAVRSTHGLEVPLSRKGQTLVKEEYLDFLVEVANQKMEENQRRIERFYSSLQSAVRADSSAGRSTGLTQDKSVSTRKKKSAQECSREATAQDLEDVILLNGDNGLEDGLHLFM</sequence>
<feature type="compositionally biased region" description="Polar residues" evidence="12">
    <location>
        <begin position="203"/>
        <end position="214"/>
    </location>
</feature>
<dbReference type="InterPro" id="IPR003827">
    <property type="entry name" value="tRNA_yW-synthesising"/>
</dbReference>
<gene>
    <name evidence="14" type="primary">Tyw3</name>
    <name evidence="14" type="ORF">GTO95_0013198</name>
</gene>
<dbReference type="PANTHER" id="PTHR48418">
    <property type="entry name" value="TRNA WYBUTOSINE-SYNTHESIZING PROTEIN 3"/>
    <property type="match status" value="1"/>
</dbReference>
<dbReference type="Pfam" id="PF02676">
    <property type="entry name" value="TYW3"/>
    <property type="match status" value="1"/>
</dbReference>
<dbReference type="GO" id="GO:0032259">
    <property type="term" value="P:methylation"/>
    <property type="evidence" value="ECO:0007669"/>
    <property type="project" value="UniProtKB-KW"/>
</dbReference>
<evidence type="ECO:0000256" key="11">
    <source>
        <dbReference type="ARBA" id="ARBA00049202"/>
    </source>
</evidence>
<comment type="catalytic activity">
    <reaction evidence="11">
        <text>4-demethyl-7-[(3S)-3-amino-3-carboxypropyl]wyosine(37) in tRNA(Phe) + S-adenosyl-L-methionine = 7-[(3S)-3-amino-3-carboxypropyl]wyosine(37) in tRNA(Phe) + S-adenosyl-L-homocysteine + H(+)</text>
        <dbReference type="Rhea" id="RHEA:36635"/>
        <dbReference type="Rhea" id="RHEA-COMP:10378"/>
        <dbReference type="Rhea" id="RHEA-COMP:10379"/>
        <dbReference type="ChEBI" id="CHEBI:15378"/>
        <dbReference type="ChEBI" id="CHEBI:57856"/>
        <dbReference type="ChEBI" id="CHEBI:59789"/>
        <dbReference type="ChEBI" id="CHEBI:73543"/>
        <dbReference type="ChEBI" id="CHEBI:73550"/>
        <dbReference type="EC" id="2.1.1.282"/>
    </reaction>
</comment>
<dbReference type="Proteomes" id="UP000736164">
    <property type="component" value="Unassembled WGS sequence"/>
</dbReference>
<evidence type="ECO:0000313" key="14">
    <source>
        <dbReference type="EMBL" id="MBN3313264.1"/>
    </source>
</evidence>
<comment type="pathway">
    <text evidence="1">tRNA modification; wybutosine-tRNA(Phe) biosynthesis.</text>
</comment>
<feature type="domain" description="tRNA wybutosine-synthesizing protein" evidence="13">
    <location>
        <begin position="10"/>
        <end position="194"/>
    </location>
</feature>
<dbReference type="AlphaFoldDB" id="A0A8J7T7K5"/>
<evidence type="ECO:0000256" key="6">
    <source>
        <dbReference type="ARBA" id="ARBA00022679"/>
    </source>
</evidence>
<evidence type="ECO:0000256" key="1">
    <source>
        <dbReference type="ARBA" id="ARBA00004797"/>
    </source>
</evidence>
<reference evidence="14" key="1">
    <citation type="journal article" date="2021" name="Cell">
        <title>Tracing the genetic footprints of vertebrate landing in non-teleost ray-finned fishes.</title>
        <authorList>
            <person name="Bi X."/>
            <person name="Wang K."/>
            <person name="Yang L."/>
            <person name="Pan H."/>
            <person name="Jiang H."/>
            <person name="Wei Q."/>
            <person name="Fang M."/>
            <person name="Yu H."/>
            <person name="Zhu C."/>
            <person name="Cai Y."/>
            <person name="He Y."/>
            <person name="Gan X."/>
            <person name="Zeng H."/>
            <person name="Yu D."/>
            <person name="Zhu Y."/>
            <person name="Jiang H."/>
            <person name="Qiu Q."/>
            <person name="Yang H."/>
            <person name="Zhang Y.E."/>
            <person name="Wang W."/>
            <person name="Zhu M."/>
            <person name="He S."/>
            <person name="Zhang G."/>
        </authorList>
    </citation>
    <scope>NUCLEOTIDE SEQUENCE</scope>
    <source>
        <strain evidence="14">Allg_001</strain>
    </source>
</reference>
<keyword evidence="5" id="KW-0489">Methyltransferase</keyword>
<evidence type="ECO:0000256" key="12">
    <source>
        <dbReference type="SAM" id="MobiDB-lite"/>
    </source>
</evidence>
<keyword evidence="8" id="KW-0819">tRNA processing</keyword>
<dbReference type="FunFam" id="3.30.1960.10:FF:000001">
    <property type="entry name" value="tRNA wybutosine-synthesizing protein 3 homolog"/>
    <property type="match status" value="1"/>
</dbReference>
<proteinExistence type="inferred from homology"/>
<organism evidence="14 15">
    <name type="scientific">Atractosteus spatula</name>
    <name type="common">Alligator gar</name>
    <name type="synonym">Lepisosteus spatula</name>
    <dbReference type="NCBI Taxonomy" id="7917"/>
    <lineage>
        <taxon>Eukaryota</taxon>
        <taxon>Metazoa</taxon>
        <taxon>Chordata</taxon>
        <taxon>Craniata</taxon>
        <taxon>Vertebrata</taxon>
        <taxon>Euteleostomi</taxon>
        <taxon>Actinopterygii</taxon>
        <taxon>Neopterygii</taxon>
        <taxon>Holostei</taxon>
        <taxon>Semionotiformes</taxon>
        <taxon>Lepisosteidae</taxon>
        <taxon>Atractosteus</taxon>
    </lineage>
</organism>
<keyword evidence="6" id="KW-0808">Transferase</keyword>
<protein>
    <recommendedName>
        <fullName evidence="4">tRNA wybutosine-synthesizing protein 3 homolog</fullName>
        <ecNumber evidence="3">2.1.1.282</ecNumber>
    </recommendedName>
    <alternativeName>
        <fullName evidence="10">tRNA(Phe) 7-((3-amino-3-carboxypropyl)-4-demethylwyosine(37)-N(4))-methyltransferase</fullName>
    </alternativeName>
</protein>
<dbReference type="InterPro" id="IPR036602">
    <property type="entry name" value="tRNA_yW-synthesising-like_sf"/>
</dbReference>
<evidence type="ECO:0000313" key="15">
    <source>
        <dbReference type="Proteomes" id="UP000736164"/>
    </source>
</evidence>
<evidence type="ECO:0000256" key="5">
    <source>
        <dbReference type="ARBA" id="ARBA00022603"/>
    </source>
</evidence>
<comment type="similarity">
    <text evidence="2">Belongs to the TYW3 family.</text>
</comment>
<feature type="non-terminal residue" evidence="14">
    <location>
        <position position="1"/>
    </location>
</feature>
<evidence type="ECO:0000256" key="3">
    <source>
        <dbReference type="ARBA" id="ARBA00012750"/>
    </source>
</evidence>
<dbReference type="GO" id="GO:0008033">
    <property type="term" value="P:tRNA processing"/>
    <property type="evidence" value="ECO:0007669"/>
    <property type="project" value="UniProtKB-KW"/>
</dbReference>
<evidence type="ECO:0000259" key="13">
    <source>
        <dbReference type="Pfam" id="PF02676"/>
    </source>
</evidence>
<evidence type="ECO:0000256" key="2">
    <source>
        <dbReference type="ARBA" id="ARBA00008569"/>
    </source>
</evidence>
<dbReference type="Gene3D" id="3.30.1960.10">
    <property type="entry name" value="tRNA wybutosine-synthesizing-like"/>
    <property type="match status" value="1"/>
</dbReference>
<accession>A0A8J7T7K5</accession>